<evidence type="ECO:0000256" key="7">
    <source>
        <dbReference type="ARBA" id="ARBA00023310"/>
    </source>
</evidence>
<dbReference type="PROSITE" id="PS00389">
    <property type="entry name" value="ATPASE_DELTA"/>
    <property type="match status" value="1"/>
</dbReference>
<evidence type="ECO:0000313" key="10">
    <source>
        <dbReference type="Proteomes" id="UP001161390"/>
    </source>
</evidence>
<dbReference type="PANTHER" id="PTHR11910">
    <property type="entry name" value="ATP SYNTHASE DELTA CHAIN"/>
    <property type="match status" value="1"/>
</dbReference>
<sequence length="185" mass="19768">MTADDVITGEAAARYAEALIELADNAKSLNRVEKDLAVIAQAFADSDELRRMSDSPVVATDDKVSALTAIAKSAKLSPLTQQFIGTVAANRRAGELPIIIKAFNEQVARLRGTQVARISSATKLTQAQLTKLKSTLKAELGHAVDVETHVDPDLLGGFVVKIGSRLFDASLKTKLEDLRLALKSA</sequence>
<keyword evidence="8" id="KW-1003">Cell membrane</keyword>
<keyword evidence="10" id="KW-1185">Reference proteome</keyword>
<dbReference type="Gene3D" id="1.10.520.20">
    <property type="entry name" value="N-terminal domain of the delta subunit of the F1F0-ATP synthase"/>
    <property type="match status" value="1"/>
</dbReference>
<dbReference type="EMBL" id="BSNJ01000001">
    <property type="protein sequence ID" value="GLQ19281.1"/>
    <property type="molecule type" value="Genomic_DNA"/>
</dbReference>
<proteinExistence type="inferred from homology"/>
<name>A0ABQ5UY26_9PROT</name>
<evidence type="ECO:0000256" key="8">
    <source>
        <dbReference type="HAMAP-Rule" id="MF_01416"/>
    </source>
</evidence>
<evidence type="ECO:0000256" key="4">
    <source>
        <dbReference type="ARBA" id="ARBA00023065"/>
    </source>
</evidence>
<keyword evidence="6 8" id="KW-0139">CF(1)</keyword>
<keyword evidence="7 8" id="KW-0066">ATP synthesis</keyword>
<dbReference type="InterPro" id="IPR000711">
    <property type="entry name" value="ATPase_OSCP/dsu"/>
</dbReference>
<keyword evidence="2 8" id="KW-0813">Transport</keyword>
<comment type="caution">
    <text evidence="9">The sequence shown here is derived from an EMBL/GenBank/DDBJ whole genome shotgun (WGS) entry which is preliminary data.</text>
</comment>
<dbReference type="NCBIfam" id="TIGR01145">
    <property type="entry name" value="ATP_synt_delta"/>
    <property type="match status" value="1"/>
</dbReference>
<dbReference type="HAMAP" id="MF_01416">
    <property type="entry name" value="ATP_synth_delta_bact"/>
    <property type="match status" value="1"/>
</dbReference>
<gene>
    <name evidence="8 9" type="primary">atpH</name>
    <name evidence="9" type="ORF">GCM10007854_02360</name>
</gene>
<dbReference type="NCBIfam" id="NF004406">
    <property type="entry name" value="PRK05758.3-2"/>
    <property type="match status" value="1"/>
</dbReference>
<dbReference type="Proteomes" id="UP001161390">
    <property type="component" value="Unassembled WGS sequence"/>
</dbReference>
<evidence type="ECO:0000313" key="9">
    <source>
        <dbReference type="EMBL" id="GLQ19281.1"/>
    </source>
</evidence>
<dbReference type="Pfam" id="PF00213">
    <property type="entry name" value="OSCP"/>
    <property type="match status" value="1"/>
</dbReference>
<evidence type="ECO:0000256" key="1">
    <source>
        <dbReference type="ARBA" id="ARBA00004370"/>
    </source>
</evidence>
<evidence type="ECO:0000256" key="2">
    <source>
        <dbReference type="ARBA" id="ARBA00022448"/>
    </source>
</evidence>
<comment type="subcellular location">
    <subcellularLocation>
        <location evidence="8">Cell membrane</location>
        <topology evidence="8">Peripheral membrane protein</topology>
    </subcellularLocation>
    <subcellularLocation>
        <location evidence="1">Membrane</location>
    </subcellularLocation>
</comment>
<evidence type="ECO:0000256" key="6">
    <source>
        <dbReference type="ARBA" id="ARBA00023196"/>
    </source>
</evidence>
<keyword evidence="3 8" id="KW-0375">Hydrogen ion transport</keyword>
<dbReference type="InterPro" id="IPR020781">
    <property type="entry name" value="ATPase_OSCP/d_CS"/>
</dbReference>
<organism evidence="9 10">
    <name type="scientific">Algimonas porphyrae</name>
    <dbReference type="NCBI Taxonomy" id="1128113"/>
    <lineage>
        <taxon>Bacteria</taxon>
        <taxon>Pseudomonadati</taxon>
        <taxon>Pseudomonadota</taxon>
        <taxon>Alphaproteobacteria</taxon>
        <taxon>Maricaulales</taxon>
        <taxon>Robiginitomaculaceae</taxon>
        <taxon>Algimonas</taxon>
    </lineage>
</organism>
<keyword evidence="4 8" id="KW-0406">Ion transport</keyword>
<comment type="similarity">
    <text evidence="8">Belongs to the ATPase delta chain family.</text>
</comment>
<dbReference type="PRINTS" id="PR00125">
    <property type="entry name" value="ATPASEDELTA"/>
</dbReference>
<keyword evidence="5 8" id="KW-0472">Membrane</keyword>
<reference evidence="9" key="1">
    <citation type="journal article" date="2014" name="Int. J. Syst. Evol. Microbiol.">
        <title>Complete genome of a new Firmicutes species belonging to the dominant human colonic microbiota ('Ruminococcus bicirculans') reveals two chromosomes and a selective capacity to utilize plant glucans.</title>
        <authorList>
            <consortium name="NISC Comparative Sequencing Program"/>
            <person name="Wegmann U."/>
            <person name="Louis P."/>
            <person name="Goesmann A."/>
            <person name="Henrissat B."/>
            <person name="Duncan S.H."/>
            <person name="Flint H.J."/>
        </authorList>
    </citation>
    <scope>NUCLEOTIDE SEQUENCE</scope>
    <source>
        <strain evidence="9">NBRC 108216</strain>
    </source>
</reference>
<comment type="function">
    <text evidence="8">F(1)F(0) ATP synthase produces ATP from ADP in the presence of a proton or sodium gradient. F-type ATPases consist of two structural domains, F(1) containing the extramembraneous catalytic core and F(0) containing the membrane proton channel, linked together by a central stalk and a peripheral stalk. During catalysis, ATP synthesis in the catalytic domain of F(1) is coupled via a rotary mechanism of the central stalk subunits to proton translocation.</text>
</comment>
<evidence type="ECO:0000256" key="3">
    <source>
        <dbReference type="ARBA" id="ARBA00022781"/>
    </source>
</evidence>
<accession>A0ABQ5UY26</accession>
<protein>
    <recommendedName>
        <fullName evidence="8">ATP synthase subunit delta</fullName>
    </recommendedName>
    <alternativeName>
        <fullName evidence="8">ATP synthase F(1) sector subunit delta</fullName>
    </alternativeName>
    <alternativeName>
        <fullName evidence="8">F-type ATPase subunit delta</fullName>
        <shortName evidence="8">F-ATPase subunit delta</shortName>
    </alternativeName>
</protein>
<dbReference type="InterPro" id="IPR026015">
    <property type="entry name" value="ATP_synth_OSCP/delta_N_sf"/>
</dbReference>
<evidence type="ECO:0000256" key="5">
    <source>
        <dbReference type="ARBA" id="ARBA00023136"/>
    </source>
</evidence>
<dbReference type="RefSeq" id="WP_284369035.1">
    <property type="nucleotide sequence ID" value="NZ_BSNJ01000001.1"/>
</dbReference>
<reference evidence="9" key="2">
    <citation type="submission" date="2023-01" db="EMBL/GenBank/DDBJ databases">
        <title>Draft genome sequence of Algimonas porphyrae strain NBRC 108216.</title>
        <authorList>
            <person name="Sun Q."/>
            <person name="Mori K."/>
        </authorList>
    </citation>
    <scope>NUCLEOTIDE SEQUENCE</scope>
    <source>
        <strain evidence="9">NBRC 108216</strain>
    </source>
</reference>
<dbReference type="SUPFAM" id="SSF47928">
    <property type="entry name" value="N-terminal domain of the delta subunit of the F1F0-ATP synthase"/>
    <property type="match status" value="1"/>
</dbReference>
<comment type="function">
    <text evidence="8">This protein is part of the stalk that links CF(0) to CF(1). It either transmits conformational changes from CF(0) to CF(1) or is implicated in proton conduction.</text>
</comment>